<dbReference type="InterPro" id="IPR045999">
    <property type="entry name" value="DUF5955"/>
</dbReference>
<evidence type="ECO:0000313" key="2">
    <source>
        <dbReference type="Proteomes" id="UP000219072"/>
    </source>
</evidence>
<name>A0A286DZB4_9ACTN</name>
<evidence type="ECO:0000313" key="1">
    <source>
        <dbReference type="EMBL" id="SOD63924.1"/>
    </source>
</evidence>
<organism evidence="1 2">
    <name type="scientific">Streptomyces zhaozhouensis</name>
    <dbReference type="NCBI Taxonomy" id="1300267"/>
    <lineage>
        <taxon>Bacteria</taxon>
        <taxon>Bacillati</taxon>
        <taxon>Actinomycetota</taxon>
        <taxon>Actinomycetes</taxon>
        <taxon>Kitasatosporales</taxon>
        <taxon>Streptomycetaceae</taxon>
        <taxon>Streptomyces</taxon>
    </lineage>
</organism>
<accession>A0A286DZB4</accession>
<protein>
    <submittedName>
        <fullName evidence="1">Uncharacterized protein</fullName>
    </submittedName>
</protein>
<proteinExistence type="predicted"/>
<dbReference type="Proteomes" id="UP000219072">
    <property type="component" value="Unassembled WGS sequence"/>
</dbReference>
<keyword evidence="2" id="KW-1185">Reference proteome</keyword>
<dbReference type="OrthoDB" id="4264214at2"/>
<dbReference type="Pfam" id="PF19380">
    <property type="entry name" value="DUF5955"/>
    <property type="match status" value="1"/>
</dbReference>
<reference evidence="1 2" key="1">
    <citation type="submission" date="2017-09" db="EMBL/GenBank/DDBJ databases">
        <authorList>
            <person name="Ehlers B."/>
            <person name="Leendertz F.H."/>
        </authorList>
    </citation>
    <scope>NUCLEOTIDE SEQUENCE [LARGE SCALE GENOMIC DNA]</scope>
    <source>
        <strain evidence="1 2">CGMCC 4.7095</strain>
    </source>
</reference>
<dbReference type="EMBL" id="OCNE01000013">
    <property type="protein sequence ID" value="SOD63924.1"/>
    <property type="molecule type" value="Genomic_DNA"/>
</dbReference>
<gene>
    <name evidence="1" type="ORF">SAMN06297387_11383</name>
</gene>
<sequence>MRTAPVAGLDPRVTTLRAAVHRLRRELGGYRVALADREVAMERLSRLDELSLAGVPDVETLRQALLEIAAALGSVSALAPAVAEFRRALELFGVPRFPPEEPRWGTPPGVWPKASR</sequence>
<dbReference type="AlphaFoldDB" id="A0A286DZB4"/>